<feature type="region of interest" description="Disordered" evidence="4">
    <location>
        <begin position="1"/>
        <end position="48"/>
    </location>
</feature>
<feature type="region of interest" description="Disordered" evidence="4">
    <location>
        <begin position="165"/>
        <end position="191"/>
    </location>
</feature>
<accession>A0A443RT96</accession>
<dbReference type="PANTHER" id="PTHR22880:SF225">
    <property type="entry name" value="BROMODOMAIN-CONTAINING PROTEIN BET-1-RELATED"/>
    <property type="match status" value="1"/>
</dbReference>
<comment type="caution">
    <text evidence="6">The sequence shown here is derived from an EMBL/GenBank/DDBJ whole genome shotgun (WGS) entry which is preliminary data.</text>
</comment>
<evidence type="ECO:0000313" key="7">
    <source>
        <dbReference type="Proteomes" id="UP000288716"/>
    </source>
</evidence>
<evidence type="ECO:0000256" key="2">
    <source>
        <dbReference type="ARBA" id="ARBA00023117"/>
    </source>
</evidence>
<name>A0A443RT96_9ACAR</name>
<dbReference type="Proteomes" id="UP000288716">
    <property type="component" value="Unassembled WGS sequence"/>
</dbReference>
<dbReference type="InterPro" id="IPR018359">
    <property type="entry name" value="Bromodomain_CS"/>
</dbReference>
<dbReference type="SMART" id="SM00297">
    <property type="entry name" value="BROMO"/>
    <property type="match status" value="1"/>
</dbReference>
<dbReference type="PRINTS" id="PR00503">
    <property type="entry name" value="BROMODOMAIN"/>
</dbReference>
<feature type="non-terminal residue" evidence="6">
    <location>
        <position position="210"/>
    </location>
</feature>
<sequence length="210" mass="23492">MADNGNISSSADANSASTAGHSTEEEQEYEVVNGEVHPPTVPKVGKPRRNTNQLQYLLKVVMKAVHKHQFAFPFHKPVNAIKLRIPDYHKIIKHPMDLGTIQRRLENFYYFSAQECINDFKLMFTNCYVYNSPGQDVVLMAQTIEKLFLTKLSDMPKEEIEVALPPQKAAAKGKRGKKGGRRPAKGVNADIETVDRVPAGQRAMKTNVDG</sequence>
<dbReference type="VEuPathDB" id="VectorBase:LDEU013556"/>
<dbReference type="GO" id="GO:0006338">
    <property type="term" value="P:chromatin remodeling"/>
    <property type="evidence" value="ECO:0007669"/>
    <property type="project" value="TreeGrafter"/>
</dbReference>
<dbReference type="InterPro" id="IPR043508">
    <property type="entry name" value="Bromo_Brdt_I"/>
</dbReference>
<dbReference type="AlphaFoldDB" id="A0A443RT96"/>
<dbReference type="GO" id="GO:0000785">
    <property type="term" value="C:chromatin"/>
    <property type="evidence" value="ECO:0007669"/>
    <property type="project" value="TreeGrafter"/>
</dbReference>
<reference evidence="6 7" key="1">
    <citation type="journal article" date="2018" name="Gigascience">
        <title>Genomes of trombidid mites reveal novel predicted allergens and laterally-transferred genes associated with secondary metabolism.</title>
        <authorList>
            <person name="Dong X."/>
            <person name="Chaisiri K."/>
            <person name="Xia D."/>
            <person name="Armstrong S.D."/>
            <person name="Fang Y."/>
            <person name="Donnelly M.J."/>
            <person name="Kadowaki T."/>
            <person name="McGarry J.W."/>
            <person name="Darby A.C."/>
            <person name="Makepeace B.L."/>
        </authorList>
    </citation>
    <scope>NUCLEOTIDE SEQUENCE [LARGE SCALE GENOMIC DNA]</scope>
    <source>
        <strain evidence="6">UoL-UT</strain>
    </source>
</reference>
<dbReference type="GO" id="GO:0006355">
    <property type="term" value="P:regulation of DNA-templated transcription"/>
    <property type="evidence" value="ECO:0007669"/>
    <property type="project" value="TreeGrafter"/>
</dbReference>
<feature type="domain" description="Bromo" evidence="5">
    <location>
        <begin position="66"/>
        <end position="138"/>
    </location>
</feature>
<evidence type="ECO:0000259" key="5">
    <source>
        <dbReference type="PROSITE" id="PS50014"/>
    </source>
</evidence>
<dbReference type="InterPro" id="IPR036427">
    <property type="entry name" value="Bromodomain-like_sf"/>
</dbReference>
<dbReference type="Gene3D" id="1.20.920.10">
    <property type="entry name" value="Bromodomain-like"/>
    <property type="match status" value="1"/>
</dbReference>
<keyword evidence="7" id="KW-1185">Reference proteome</keyword>
<organism evidence="6 7">
    <name type="scientific">Leptotrombidium deliense</name>
    <dbReference type="NCBI Taxonomy" id="299467"/>
    <lineage>
        <taxon>Eukaryota</taxon>
        <taxon>Metazoa</taxon>
        <taxon>Ecdysozoa</taxon>
        <taxon>Arthropoda</taxon>
        <taxon>Chelicerata</taxon>
        <taxon>Arachnida</taxon>
        <taxon>Acari</taxon>
        <taxon>Acariformes</taxon>
        <taxon>Trombidiformes</taxon>
        <taxon>Prostigmata</taxon>
        <taxon>Anystina</taxon>
        <taxon>Parasitengona</taxon>
        <taxon>Trombiculoidea</taxon>
        <taxon>Trombiculidae</taxon>
        <taxon>Leptotrombidium</taxon>
    </lineage>
</organism>
<evidence type="ECO:0000256" key="3">
    <source>
        <dbReference type="PROSITE-ProRule" id="PRU00035"/>
    </source>
</evidence>
<feature type="compositionally biased region" description="Basic residues" evidence="4">
    <location>
        <begin position="171"/>
        <end position="184"/>
    </location>
</feature>
<dbReference type="SUPFAM" id="SSF47370">
    <property type="entry name" value="Bromodomain"/>
    <property type="match status" value="1"/>
</dbReference>
<dbReference type="GO" id="GO:0005634">
    <property type="term" value="C:nucleus"/>
    <property type="evidence" value="ECO:0007669"/>
    <property type="project" value="TreeGrafter"/>
</dbReference>
<evidence type="ECO:0000313" key="6">
    <source>
        <dbReference type="EMBL" id="RWS18484.1"/>
    </source>
</evidence>
<proteinExistence type="predicted"/>
<dbReference type="EMBL" id="NCKV01038915">
    <property type="protein sequence ID" value="RWS18484.1"/>
    <property type="molecule type" value="Genomic_DNA"/>
</dbReference>
<dbReference type="STRING" id="299467.A0A443RT96"/>
<protein>
    <submittedName>
        <fullName evidence="6">Bromodomain-containing protein 3-like isoform X2</fullName>
    </submittedName>
</protein>
<evidence type="ECO:0000256" key="4">
    <source>
        <dbReference type="SAM" id="MobiDB-lite"/>
    </source>
</evidence>
<keyword evidence="1" id="KW-0677">Repeat</keyword>
<evidence type="ECO:0000256" key="1">
    <source>
        <dbReference type="ARBA" id="ARBA00022737"/>
    </source>
</evidence>
<dbReference type="InterPro" id="IPR001487">
    <property type="entry name" value="Bromodomain"/>
</dbReference>
<keyword evidence="2 3" id="KW-0103">Bromodomain</keyword>
<dbReference type="FunFam" id="1.20.920.10:FF:000002">
    <property type="entry name" value="Bromodomain-containing protein 4"/>
    <property type="match status" value="1"/>
</dbReference>
<gene>
    <name evidence="6" type="ORF">B4U80_08357</name>
</gene>
<dbReference type="CDD" id="cd05497">
    <property type="entry name" value="Bromo_Brdt_I_like"/>
    <property type="match status" value="1"/>
</dbReference>
<dbReference type="PROSITE" id="PS00633">
    <property type="entry name" value="BROMODOMAIN_1"/>
    <property type="match status" value="1"/>
</dbReference>
<dbReference type="PROSITE" id="PS50014">
    <property type="entry name" value="BROMODOMAIN_2"/>
    <property type="match status" value="1"/>
</dbReference>
<dbReference type="OrthoDB" id="21449at2759"/>
<dbReference type="PANTHER" id="PTHR22880">
    <property type="entry name" value="FALZ-RELATED BROMODOMAIN-CONTAINING PROTEINS"/>
    <property type="match status" value="1"/>
</dbReference>
<dbReference type="InterPro" id="IPR050935">
    <property type="entry name" value="Bromo_chromatin_reader"/>
</dbReference>
<feature type="compositionally biased region" description="Low complexity" evidence="4">
    <location>
        <begin position="1"/>
        <end position="20"/>
    </location>
</feature>
<dbReference type="Pfam" id="PF00439">
    <property type="entry name" value="Bromodomain"/>
    <property type="match status" value="1"/>
</dbReference>